<feature type="compositionally biased region" description="Polar residues" evidence="1">
    <location>
        <begin position="31"/>
        <end position="49"/>
    </location>
</feature>
<dbReference type="Proteomes" id="UP001386955">
    <property type="component" value="Unassembled WGS sequence"/>
</dbReference>
<evidence type="ECO:0000259" key="2">
    <source>
        <dbReference type="Pfam" id="PF03078"/>
    </source>
</evidence>
<feature type="region of interest" description="Disordered" evidence="1">
    <location>
        <begin position="29"/>
        <end position="172"/>
    </location>
</feature>
<feature type="compositionally biased region" description="Basic and acidic residues" evidence="1">
    <location>
        <begin position="109"/>
        <end position="122"/>
    </location>
</feature>
<gene>
    <name evidence="3" type="ORF">VNO78_27126</name>
</gene>
<dbReference type="AlphaFoldDB" id="A0AAN9XA25"/>
<accession>A0AAN9XA25</accession>
<sequence>MPNHAASLTEVWVNPQACGRRYLSEWKPATRSGTATPTITIHDLQSSIMTPKKPRKVKESLSKETSKELISNSITSPKRSRKKKENSSQETPNAPKELILNSTASPKRPINEKGNSSKETPKELISYPIRSSKRARKEIVNASKETSKALKAGKSKASTSHQPKIAFGSPTQEERYTSLKKRTISHTVYWDEDTVQTLGFEADVDHMFTNIGWKNFVEMKFPVYEAITLEFLSSLTVKDLNLNSRNSRGDEEDESLVCFRMFNTDHSLDFATLNSIFGFPIGGDRSHKPPGFIAQYVWNFIGGCGTFVASSSKVSQIGHPLAKLLQRFMSHTIFGRDESQQHVRSTELMCIWAMLTPGVRIDCGLHMIKHFLQRASQGNGQIIFGGLITPIAMHVQKSNELHQYKPKSETVPTFTIAYCILKNVICKSRLDGYYSVLADQGGVFHLPNPARSIRDGSFSANNELRPITMLPLQQQLPSEQSTLDTILACVSSLLSELREHRRQFQAHQAAFLEHTANFKAHQEEFRNFQAEVRSHWCLSESPGDELQEA</sequence>
<dbReference type="EMBL" id="JAYMYS010000007">
    <property type="protein sequence ID" value="KAK7386790.1"/>
    <property type="molecule type" value="Genomic_DNA"/>
</dbReference>
<dbReference type="Pfam" id="PF03078">
    <property type="entry name" value="ATHILA"/>
    <property type="match status" value="1"/>
</dbReference>
<comment type="caution">
    <text evidence="3">The sequence shown here is derived from an EMBL/GenBank/DDBJ whole genome shotgun (WGS) entry which is preliminary data.</text>
</comment>
<feature type="compositionally biased region" description="Basic and acidic residues" evidence="1">
    <location>
        <begin position="57"/>
        <end position="67"/>
    </location>
</feature>
<reference evidence="3 4" key="1">
    <citation type="submission" date="2024-01" db="EMBL/GenBank/DDBJ databases">
        <title>The genomes of 5 underutilized Papilionoideae crops provide insights into root nodulation and disease resistanc.</title>
        <authorList>
            <person name="Jiang F."/>
        </authorList>
    </citation>
    <scope>NUCLEOTIDE SEQUENCE [LARGE SCALE GENOMIC DNA]</scope>
    <source>
        <strain evidence="3">DUOXIRENSHENG_FW03</strain>
        <tissue evidence="3">Leaves</tissue>
    </source>
</reference>
<evidence type="ECO:0000256" key="1">
    <source>
        <dbReference type="SAM" id="MobiDB-lite"/>
    </source>
</evidence>
<feature type="compositionally biased region" description="Low complexity" evidence="1">
    <location>
        <begin position="149"/>
        <end position="160"/>
    </location>
</feature>
<protein>
    <recommendedName>
        <fullName evidence="2">Arabidopsis retrotransposon Orf1 C-terminal domain-containing protein</fullName>
    </recommendedName>
</protein>
<name>A0AAN9XA25_PSOTE</name>
<keyword evidence="4" id="KW-1185">Reference proteome</keyword>
<feature type="compositionally biased region" description="Polar residues" evidence="1">
    <location>
        <begin position="68"/>
        <end position="77"/>
    </location>
</feature>
<evidence type="ECO:0000313" key="3">
    <source>
        <dbReference type="EMBL" id="KAK7386790.1"/>
    </source>
</evidence>
<dbReference type="InterPro" id="IPR004312">
    <property type="entry name" value="ATHILA_Orf1_C"/>
</dbReference>
<feature type="domain" description="Arabidopsis retrotransposon Orf1 C-terminal" evidence="2">
    <location>
        <begin position="168"/>
        <end position="352"/>
    </location>
</feature>
<evidence type="ECO:0000313" key="4">
    <source>
        <dbReference type="Proteomes" id="UP001386955"/>
    </source>
</evidence>
<proteinExistence type="predicted"/>
<organism evidence="3 4">
    <name type="scientific">Psophocarpus tetragonolobus</name>
    <name type="common">Winged bean</name>
    <name type="synonym">Dolichos tetragonolobus</name>
    <dbReference type="NCBI Taxonomy" id="3891"/>
    <lineage>
        <taxon>Eukaryota</taxon>
        <taxon>Viridiplantae</taxon>
        <taxon>Streptophyta</taxon>
        <taxon>Embryophyta</taxon>
        <taxon>Tracheophyta</taxon>
        <taxon>Spermatophyta</taxon>
        <taxon>Magnoliopsida</taxon>
        <taxon>eudicotyledons</taxon>
        <taxon>Gunneridae</taxon>
        <taxon>Pentapetalae</taxon>
        <taxon>rosids</taxon>
        <taxon>fabids</taxon>
        <taxon>Fabales</taxon>
        <taxon>Fabaceae</taxon>
        <taxon>Papilionoideae</taxon>
        <taxon>50 kb inversion clade</taxon>
        <taxon>NPAAA clade</taxon>
        <taxon>indigoferoid/millettioid clade</taxon>
        <taxon>Phaseoleae</taxon>
        <taxon>Psophocarpus</taxon>
    </lineage>
</organism>